<dbReference type="EMBL" id="JADZLT010000050">
    <property type="protein sequence ID" value="MBH0238181.1"/>
    <property type="molecule type" value="Genomic_DNA"/>
</dbReference>
<dbReference type="Gene3D" id="3.40.50.150">
    <property type="entry name" value="Vaccinia Virus protein VP39"/>
    <property type="match status" value="1"/>
</dbReference>
<dbReference type="PANTHER" id="PTHR43542">
    <property type="entry name" value="METHYLTRANSFERASE"/>
    <property type="match status" value="1"/>
</dbReference>
<dbReference type="NCBIfam" id="TIGR00095">
    <property type="entry name" value="16S rRNA (guanine(966)-N(2))-methyltransferase RsmD"/>
    <property type="match status" value="1"/>
</dbReference>
<dbReference type="GO" id="GO:0052913">
    <property type="term" value="F:16S rRNA (guanine(966)-N(2))-methyltransferase activity"/>
    <property type="evidence" value="ECO:0007669"/>
    <property type="project" value="UniProtKB-EC"/>
</dbReference>
<keyword evidence="5" id="KW-1185">Reference proteome</keyword>
<evidence type="ECO:0000313" key="4">
    <source>
        <dbReference type="EMBL" id="MBH0238181.1"/>
    </source>
</evidence>
<dbReference type="SUPFAM" id="SSF53335">
    <property type="entry name" value="S-adenosyl-L-methionine-dependent methyltransferases"/>
    <property type="match status" value="1"/>
</dbReference>
<evidence type="ECO:0000256" key="2">
    <source>
        <dbReference type="ARBA" id="ARBA00022679"/>
    </source>
</evidence>
<evidence type="ECO:0000256" key="3">
    <source>
        <dbReference type="SAM" id="MobiDB-lite"/>
    </source>
</evidence>
<dbReference type="CDD" id="cd02440">
    <property type="entry name" value="AdoMet_MTases"/>
    <property type="match status" value="1"/>
</dbReference>
<evidence type="ECO:0000256" key="1">
    <source>
        <dbReference type="ARBA" id="ARBA00022603"/>
    </source>
</evidence>
<reference evidence="4" key="1">
    <citation type="submission" date="2020-12" db="EMBL/GenBank/DDBJ databases">
        <title>Methylobrevis albus sp. nov., isolated from fresh water lack sediment.</title>
        <authorList>
            <person name="Zou Q."/>
        </authorList>
    </citation>
    <scope>NUCLEOTIDE SEQUENCE</scope>
    <source>
        <strain evidence="4">L22</strain>
    </source>
</reference>
<dbReference type="AlphaFoldDB" id="A0A931MZW8"/>
<organism evidence="4 5">
    <name type="scientific">Methylobrevis albus</name>
    <dbReference type="NCBI Taxonomy" id="2793297"/>
    <lineage>
        <taxon>Bacteria</taxon>
        <taxon>Pseudomonadati</taxon>
        <taxon>Pseudomonadota</taxon>
        <taxon>Alphaproteobacteria</taxon>
        <taxon>Hyphomicrobiales</taxon>
        <taxon>Pleomorphomonadaceae</taxon>
        <taxon>Methylobrevis</taxon>
    </lineage>
</organism>
<accession>A0A931MZW8</accession>
<gene>
    <name evidence="4" type="primary">rsmD</name>
    <name evidence="4" type="ORF">I5731_10135</name>
</gene>
<dbReference type="EC" id="2.1.1.171" evidence="4"/>
<dbReference type="Pfam" id="PF03602">
    <property type="entry name" value="Cons_hypoth95"/>
    <property type="match status" value="1"/>
</dbReference>
<keyword evidence="2 4" id="KW-0808">Transferase</keyword>
<sequence length="190" mass="19827">MRIVGGKSRGHTLAAPSSQAIRPTSDRLRESLFNILEHGHGDPVPGARVLDLFAGTGALGFEAMSRGAATCLFVDDGVEARGLIRRNQESLGLIAATRLYRRDARRMGPLGTAGPPYGLAFLDPPYGHGHADAALDSLVAGGWLAPDALVVVEESARAAVALPAGIVTLDRRVVGDTQVLICRFAAGSPP</sequence>
<dbReference type="RefSeq" id="WP_197311270.1">
    <property type="nucleotide sequence ID" value="NZ_JADZLT010000050.1"/>
</dbReference>
<dbReference type="PANTHER" id="PTHR43542:SF1">
    <property type="entry name" value="METHYLTRANSFERASE"/>
    <property type="match status" value="1"/>
</dbReference>
<keyword evidence="1 4" id="KW-0489">Methyltransferase</keyword>
<dbReference type="PIRSF" id="PIRSF004553">
    <property type="entry name" value="CHP00095"/>
    <property type="match status" value="1"/>
</dbReference>
<dbReference type="InterPro" id="IPR004398">
    <property type="entry name" value="RNA_MeTrfase_RsmD"/>
</dbReference>
<feature type="region of interest" description="Disordered" evidence="3">
    <location>
        <begin position="1"/>
        <end position="21"/>
    </location>
</feature>
<comment type="caution">
    <text evidence="4">The sequence shown here is derived from an EMBL/GenBank/DDBJ whole genome shotgun (WGS) entry which is preliminary data.</text>
</comment>
<protein>
    <submittedName>
        <fullName evidence="4">16S rRNA (Guanine(966)-N(2))-methyltransferase RsmD</fullName>
        <ecNumber evidence="4">2.1.1.171</ecNumber>
    </submittedName>
</protein>
<name>A0A931MZW8_9HYPH</name>
<proteinExistence type="predicted"/>
<dbReference type="InterPro" id="IPR029063">
    <property type="entry name" value="SAM-dependent_MTases_sf"/>
</dbReference>
<evidence type="ECO:0000313" key="5">
    <source>
        <dbReference type="Proteomes" id="UP000631694"/>
    </source>
</evidence>
<dbReference type="Proteomes" id="UP000631694">
    <property type="component" value="Unassembled WGS sequence"/>
</dbReference>